<dbReference type="InterPro" id="IPR036034">
    <property type="entry name" value="PDZ_sf"/>
</dbReference>
<dbReference type="Gene3D" id="2.30.42.10">
    <property type="match status" value="1"/>
</dbReference>
<dbReference type="InterPro" id="IPR001478">
    <property type="entry name" value="PDZ"/>
</dbReference>
<evidence type="ECO:0000256" key="5">
    <source>
        <dbReference type="SAM" id="Phobius"/>
    </source>
</evidence>
<dbReference type="Proteomes" id="UP000239485">
    <property type="component" value="Unassembled WGS sequence"/>
</dbReference>
<dbReference type="SUPFAM" id="SSF50494">
    <property type="entry name" value="Trypsin-like serine proteases"/>
    <property type="match status" value="1"/>
</dbReference>
<dbReference type="InterPro" id="IPR043504">
    <property type="entry name" value="Peptidase_S1_PA_chymotrypsin"/>
</dbReference>
<keyword evidence="2 7" id="KW-0645">Protease</keyword>
<protein>
    <submittedName>
        <fullName evidence="7">Putative serine protease PepD</fullName>
    </submittedName>
</protein>
<organism evidence="7 8">
    <name type="scientific">Kineococcus xinjiangensis</name>
    <dbReference type="NCBI Taxonomy" id="512762"/>
    <lineage>
        <taxon>Bacteria</taxon>
        <taxon>Bacillati</taxon>
        <taxon>Actinomycetota</taxon>
        <taxon>Actinomycetes</taxon>
        <taxon>Kineosporiales</taxon>
        <taxon>Kineosporiaceae</taxon>
        <taxon>Kineococcus</taxon>
    </lineage>
</organism>
<keyword evidence="5" id="KW-1133">Transmembrane helix</keyword>
<evidence type="ECO:0000313" key="8">
    <source>
        <dbReference type="Proteomes" id="UP000239485"/>
    </source>
</evidence>
<keyword evidence="3" id="KW-0378">Hydrolase</keyword>
<dbReference type="EMBL" id="PTJD01000004">
    <property type="protein sequence ID" value="PPK97409.1"/>
    <property type="molecule type" value="Genomic_DNA"/>
</dbReference>
<evidence type="ECO:0000259" key="6">
    <source>
        <dbReference type="PROSITE" id="PS50106"/>
    </source>
</evidence>
<dbReference type="PANTHER" id="PTHR43343:SF3">
    <property type="entry name" value="PROTEASE DO-LIKE 8, CHLOROPLASTIC"/>
    <property type="match status" value="1"/>
</dbReference>
<evidence type="ECO:0000256" key="4">
    <source>
        <dbReference type="SAM" id="MobiDB-lite"/>
    </source>
</evidence>
<dbReference type="SMART" id="SM00228">
    <property type="entry name" value="PDZ"/>
    <property type="match status" value="1"/>
</dbReference>
<dbReference type="PROSITE" id="PS50106">
    <property type="entry name" value="PDZ"/>
    <property type="match status" value="1"/>
</dbReference>
<comment type="similarity">
    <text evidence="1">Belongs to the peptidase S1C family.</text>
</comment>
<dbReference type="RefSeq" id="WP_104432214.1">
    <property type="nucleotide sequence ID" value="NZ_PTJD01000004.1"/>
</dbReference>
<name>A0A2S6IT41_9ACTN</name>
<dbReference type="Pfam" id="PF13180">
    <property type="entry name" value="PDZ_2"/>
    <property type="match status" value="1"/>
</dbReference>
<keyword evidence="8" id="KW-1185">Reference proteome</keyword>
<evidence type="ECO:0000256" key="1">
    <source>
        <dbReference type="ARBA" id="ARBA00010541"/>
    </source>
</evidence>
<dbReference type="SUPFAM" id="SSF50156">
    <property type="entry name" value="PDZ domain-like"/>
    <property type="match status" value="1"/>
</dbReference>
<dbReference type="GO" id="GO:0006508">
    <property type="term" value="P:proteolysis"/>
    <property type="evidence" value="ECO:0007669"/>
    <property type="project" value="UniProtKB-KW"/>
</dbReference>
<evidence type="ECO:0000256" key="3">
    <source>
        <dbReference type="ARBA" id="ARBA00022801"/>
    </source>
</evidence>
<evidence type="ECO:0000313" key="7">
    <source>
        <dbReference type="EMBL" id="PPK97409.1"/>
    </source>
</evidence>
<reference evidence="7 8" key="1">
    <citation type="submission" date="2018-02" db="EMBL/GenBank/DDBJ databases">
        <title>Genomic Encyclopedia of Archaeal and Bacterial Type Strains, Phase II (KMG-II): from individual species to whole genera.</title>
        <authorList>
            <person name="Goeker M."/>
        </authorList>
    </citation>
    <scope>NUCLEOTIDE SEQUENCE [LARGE SCALE GENOMIC DNA]</scope>
    <source>
        <strain evidence="7 8">DSM 22857</strain>
    </source>
</reference>
<keyword evidence="5" id="KW-0472">Membrane</keyword>
<feature type="compositionally biased region" description="Polar residues" evidence="4">
    <location>
        <begin position="10"/>
        <end position="20"/>
    </location>
</feature>
<gene>
    <name evidence="7" type="ORF">CLV92_104230</name>
</gene>
<sequence length="484" mass="48666">MTSPADREPQQPSTPWGNPTPTGPHGYGQQAHGSRYGTPEVGFTGPRQHAPADPYARVQGDPYSPGYAQGDPYANGYSDQYGGYGDPYANRTQPLQAFAPPPAPRRERRRPGWLALTAGMLGSAVAASALTGALVAGGDQGLAELSARPDSGAAAPVEPGTGVTAPDWRKVVSSVAQSVVAVAVSAEGGAGEGSGVVWDDRGRIITNHHVISGGGSGARITVTLDDGRQFAASIVGTDPGTDLAIIEIDNPPEGLKPAVFADSDQVSPGQPVMALGNPLGLSQTATTGIISAVDRPVTTRQEPSDSLGAGGESAVTNAIQTDAAVNPGNSGGALLDSSGRVIGINSSIASLGSASGGTSGSIGLGFAIPSNQAKLIGDQLAEKGTAQHARLGVGLAPRDASVEVDGARRSAAQVAQVEPGTAAAEGGLRDGDAIIAVDGEEVTGGEDLIATIRERAVGQVVTVTVVRDGAREDLEVTLGARPQE</sequence>
<dbReference type="Gene3D" id="2.40.10.10">
    <property type="entry name" value="Trypsin-like serine proteases"/>
    <property type="match status" value="2"/>
</dbReference>
<dbReference type="PANTHER" id="PTHR43343">
    <property type="entry name" value="PEPTIDASE S12"/>
    <property type="match status" value="1"/>
</dbReference>
<evidence type="ECO:0000256" key="2">
    <source>
        <dbReference type="ARBA" id="ARBA00022670"/>
    </source>
</evidence>
<feature type="region of interest" description="Disordered" evidence="4">
    <location>
        <begin position="1"/>
        <end position="108"/>
    </location>
</feature>
<feature type="domain" description="PDZ" evidence="6">
    <location>
        <begin position="375"/>
        <end position="469"/>
    </location>
</feature>
<keyword evidence="5" id="KW-0812">Transmembrane</keyword>
<dbReference type="OrthoDB" id="9758917at2"/>
<feature type="transmembrane region" description="Helical" evidence="5">
    <location>
        <begin position="113"/>
        <end position="136"/>
    </location>
</feature>
<dbReference type="GO" id="GO:0004252">
    <property type="term" value="F:serine-type endopeptidase activity"/>
    <property type="evidence" value="ECO:0007669"/>
    <property type="project" value="InterPro"/>
</dbReference>
<dbReference type="Pfam" id="PF13365">
    <property type="entry name" value="Trypsin_2"/>
    <property type="match status" value="1"/>
</dbReference>
<dbReference type="PRINTS" id="PR00834">
    <property type="entry name" value="PROTEASES2C"/>
</dbReference>
<accession>A0A2S6IT41</accession>
<dbReference type="AlphaFoldDB" id="A0A2S6IT41"/>
<dbReference type="InterPro" id="IPR009003">
    <property type="entry name" value="Peptidase_S1_PA"/>
</dbReference>
<dbReference type="InterPro" id="IPR051201">
    <property type="entry name" value="Chloro_Bact_Ser_Proteases"/>
</dbReference>
<dbReference type="InterPro" id="IPR001940">
    <property type="entry name" value="Peptidase_S1C"/>
</dbReference>
<proteinExistence type="inferred from homology"/>
<comment type="caution">
    <text evidence="7">The sequence shown here is derived from an EMBL/GenBank/DDBJ whole genome shotgun (WGS) entry which is preliminary data.</text>
</comment>